<evidence type="ECO:0000256" key="1">
    <source>
        <dbReference type="SAM" id="SignalP"/>
    </source>
</evidence>
<proteinExistence type="predicted"/>
<accession>A0ABX4H0W0</accession>
<evidence type="ECO:0000313" key="2">
    <source>
        <dbReference type="EMBL" id="PAE00728.1"/>
    </source>
</evidence>
<keyword evidence="1" id="KW-0732">Signal</keyword>
<reference evidence="2 3" key="1">
    <citation type="submission" date="2017-07" db="EMBL/GenBank/DDBJ databases">
        <title>Isolation and whole genome analysis of endospore-forming bacteria from heroin.</title>
        <authorList>
            <person name="Kalinowski J."/>
            <person name="Ahrens B."/>
            <person name="Al-Dilaimi A."/>
            <person name="Winkler A."/>
            <person name="Wibberg D."/>
            <person name="Schleenbecker U."/>
            <person name="Ruckert C."/>
            <person name="Wolfel R."/>
            <person name="Grass G."/>
        </authorList>
    </citation>
    <scope>NUCLEOTIDE SEQUENCE [LARGE SCALE GENOMIC DNA]</scope>
    <source>
        <strain evidence="2 3">7517-1</strain>
    </source>
</reference>
<name>A0ABX4H0W0_9BACI</name>
<gene>
    <name evidence="2" type="ORF">CHH48_05720</name>
</gene>
<sequence length="233" mass="25761">MKKSLSALLCFTLALFLGFSLVSPSFVSAQSSETSPTVPALEETFAEDEVLNLEIDKFLDESGISDVDFESMTEEEIDTYFENEVSEEDLFTLESEVNKLVSEQDYVEGQFTIKALPVALAPIAIIALRIAIKQGTKPAVAYLKKATKKLTGSYKISFPGGGTLILLQDKKSGKRLFAVDNASVKLVHKKTGKGYNGSFKAFHFHKAPDMSQHYLLCSTIPKNYKVQKGKCYF</sequence>
<keyword evidence="3" id="KW-1185">Reference proteome</keyword>
<protein>
    <submittedName>
        <fullName evidence="2">Uncharacterized protein</fullName>
    </submittedName>
</protein>
<comment type="caution">
    <text evidence="2">The sequence shown here is derived from an EMBL/GenBank/DDBJ whole genome shotgun (WGS) entry which is preliminary data.</text>
</comment>
<dbReference type="EMBL" id="NPBJ01000011">
    <property type="protein sequence ID" value="PAE00728.1"/>
    <property type="molecule type" value="Genomic_DNA"/>
</dbReference>
<evidence type="ECO:0000313" key="3">
    <source>
        <dbReference type="Proteomes" id="UP000216852"/>
    </source>
</evidence>
<dbReference type="Proteomes" id="UP000216852">
    <property type="component" value="Unassembled WGS sequence"/>
</dbReference>
<feature type="chain" id="PRO_5046050998" evidence="1">
    <location>
        <begin position="30"/>
        <end position="233"/>
    </location>
</feature>
<feature type="signal peptide" evidence="1">
    <location>
        <begin position="1"/>
        <end position="29"/>
    </location>
</feature>
<organism evidence="2 3">
    <name type="scientific">Terribacillus saccharophilus</name>
    <dbReference type="NCBI Taxonomy" id="361277"/>
    <lineage>
        <taxon>Bacteria</taxon>
        <taxon>Bacillati</taxon>
        <taxon>Bacillota</taxon>
        <taxon>Bacilli</taxon>
        <taxon>Bacillales</taxon>
        <taxon>Bacillaceae</taxon>
        <taxon>Terribacillus</taxon>
    </lineage>
</organism>
<dbReference type="RefSeq" id="WP_095220220.1">
    <property type="nucleotide sequence ID" value="NZ_NPBJ01000011.1"/>
</dbReference>